<keyword evidence="5" id="KW-0732">Signal</keyword>
<evidence type="ECO:0000256" key="1">
    <source>
        <dbReference type="ARBA" id="ARBA00005466"/>
    </source>
</evidence>
<dbReference type="PANTHER" id="PTHR42973">
    <property type="entry name" value="BINDING OXIDOREDUCTASE, PUTATIVE (AFU_ORTHOLOGUE AFUA_1G17690)-RELATED"/>
    <property type="match status" value="1"/>
</dbReference>
<dbReference type="InterPro" id="IPR016166">
    <property type="entry name" value="FAD-bd_PCMH"/>
</dbReference>
<protein>
    <recommendedName>
        <fullName evidence="6">FAD-binding PCMH-type domain-containing protein</fullName>
    </recommendedName>
</protein>
<dbReference type="Gene3D" id="3.30.465.10">
    <property type="match status" value="1"/>
</dbReference>
<evidence type="ECO:0000259" key="6">
    <source>
        <dbReference type="PROSITE" id="PS51387"/>
    </source>
</evidence>
<comment type="caution">
    <text evidence="7">The sequence shown here is derived from an EMBL/GenBank/DDBJ whole genome shotgun (WGS) entry which is preliminary data.</text>
</comment>
<keyword evidence="2" id="KW-0285">Flavoprotein</keyword>
<dbReference type="InterPro" id="IPR036318">
    <property type="entry name" value="FAD-bd_PCMH-like_sf"/>
</dbReference>
<evidence type="ECO:0000256" key="2">
    <source>
        <dbReference type="ARBA" id="ARBA00022630"/>
    </source>
</evidence>
<organism evidence="7 8">
    <name type="scientific">Mycena maculata</name>
    <dbReference type="NCBI Taxonomy" id="230809"/>
    <lineage>
        <taxon>Eukaryota</taxon>
        <taxon>Fungi</taxon>
        <taxon>Dikarya</taxon>
        <taxon>Basidiomycota</taxon>
        <taxon>Agaricomycotina</taxon>
        <taxon>Agaricomycetes</taxon>
        <taxon>Agaricomycetidae</taxon>
        <taxon>Agaricales</taxon>
        <taxon>Marasmiineae</taxon>
        <taxon>Mycenaceae</taxon>
        <taxon>Mycena</taxon>
    </lineage>
</organism>
<feature type="signal peptide" evidence="5">
    <location>
        <begin position="1"/>
        <end position="22"/>
    </location>
</feature>
<feature type="chain" id="PRO_5042154203" description="FAD-binding PCMH-type domain-containing protein" evidence="5">
    <location>
        <begin position="23"/>
        <end position="200"/>
    </location>
</feature>
<comment type="similarity">
    <text evidence="1">Belongs to the oxygen-dependent FAD-linked oxidoreductase family.</text>
</comment>
<dbReference type="EMBL" id="JARJLG010000018">
    <property type="protein sequence ID" value="KAJ7772967.1"/>
    <property type="molecule type" value="Genomic_DNA"/>
</dbReference>
<feature type="domain" description="FAD-binding PCMH-type" evidence="6">
    <location>
        <begin position="54"/>
        <end position="200"/>
    </location>
</feature>
<keyword evidence="3" id="KW-0274">FAD</keyword>
<evidence type="ECO:0000313" key="7">
    <source>
        <dbReference type="EMBL" id="KAJ7772967.1"/>
    </source>
</evidence>
<dbReference type="Proteomes" id="UP001215280">
    <property type="component" value="Unassembled WGS sequence"/>
</dbReference>
<evidence type="ECO:0000256" key="4">
    <source>
        <dbReference type="ARBA" id="ARBA00023002"/>
    </source>
</evidence>
<dbReference type="PANTHER" id="PTHR42973:SF13">
    <property type="entry name" value="FAD-BINDING PCMH-TYPE DOMAIN-CONTAINING PROTEIN"/>
    <property type="match status" value="1"/>
</dbReference>
<dbReference type="GO" id="GO:0071949">
    <property type="term" value="F:FAD binding"/>
    <property type="evidence" value="ECO:0007669"/>
    <property type="project" value="InterPro"/>
</dbReference>
<proteinExistence type="inferred from homology"/>
<keyword evidence="4" id="KW-0560">Oxidoreductase</keyword>
<dbReference type="GO" id="GO:0016491">
    <property type="term" value="F:oxidoreductase activity"/>
    <property type="evidence" value="ECO:0007669"/>
    <property type="project" value="UniProtKB-KW"/>
</dbReference>
<dbReference type="PROSITE" id="PS51387">
    <property type="entry name" value="FAD_PCMH"/>
    <property type="match status" value="1"/>
</dbReference>
<dbReference type="SUPFAM" id="SSF56176">
    <property type="entry name" value="FAD-binding/transporter-associated domain-like"/>
    <property type="match status" value="1"/>
</dbReference>
<evidence type="ECO:0000256" key="3">
    <source>
        <dbReference type="ARBA" id="ARBA00022827"/>
    </source>
</evidence>
<evidence type="ECO:0000313" key="8">
    <source>
        <dbReference type="Proteomes" id="UP001215280"/>
    </source>
</evidence>
<accession>A0AAD7JVS4</accession>
<feature type="non-terminal residue" evidence="7">
    <location>
        <position position="200"/>
    </location>
</feature>
<reference evidence="7" key="1">
    <citation type="submission" date="2023-03" db="EMBL/GenBank/DDBJ databases">
        <title>Massive genome expansion in bonnet fungi (Mycena s.s.) driven by repeated elements and novel gene families across ecological guilds.</title>
        <authorList>
            <consortium name="Lawrence Berkeley National Laboratory"/>
            <person name="Harder C.B."/>
            <person name="Miyauchi S."/>
            <person name="Viragh M."/>
            <person name="Kuo A."/>
            <person name="Thoen E."/>
            <person name="Andreopoulos B."/>
            <person name="Lu D."/>
            <person name="Skrede I."/>
            <person name="Drula E."/>
            <person name="Henrissat B."/>
            <person name="Morin E."/>
            <person name="Kohler A."/>
            <person name="Barry K."/>
            <person name="LaButti K."/>
            <person name="Morin E."/>
            <person name="Salamov A."/>
            <person name="Lipzen A."/>
            <person name="Mereny Z."/>
            <person name="Hegedus B."/>
            <person name="Baldrian P."/>
            <person name="Stursova M."/>
            <person name="Weitz H."/>
            <person name="Taylor A."/>
            <person name="Grigoriev I.V."/>
            <person name="Nagy L.G."/>
            <person name="Martin F."/>
            <person name="Kauserud H."/>
        </authorList>
    </citation>
    <scope>NUCLEOTIDE SEQUENCE</scope>
    <source>
        <strain evidence="7">CBHHK188m</strain>
    </source>
</reference>
<keyword evidence="8" id="KW-1185">Reference proteome</keyword>
<dbReference type="Pfam" id="PF01565">
    <property type="entry name" value="FAD_binding_4"/>
    <property type="match status" value="1"/>
</dbReference>
<dbReference type="InterPro" id="IPR050416">
    <property type="entry name" value="FAD-linked_Oxidoreductase"/>
</dbReference>
<dbReference type="InterPro" id="IPR006094">
    <property type="entry name" value="Oxid_FAD_bind_N"/>
</dbReference>
<evidence type="ECO:0000256" key="5">
    <source>
        <dbReference type="SAM" id="SignalP"/>
    </source>
</evidence>
<gene>
    <name evidence="7" type="ORF">DFH07DRAFT_733429</name>
</gene>
<dbReference type="InterPro" id="IPR016169">
    <property type="entry name" value="FAD-bd_PCMH_sub2"/>
</dbReference>
<dbReference type="AlphaFoldDB" id="A0AAD7JVS4"/>
<sequence length="200" mass="21759">MPALILSCILYFSTRLATKAWSQPRPPVPTSRRLWGRRSCRNLGRCITIPLRERGVSSIPWMTRFPTSAAHVQIAMTAIYKTGSKYAVIAGGHSAMVGWNRSIASISTGVLISFSKMQNVSYDDVSDTVTVQPGVHWADAIEYLQSYGVSVLGGRVGYEDYYSAGPSTHCGWSADALKEADVVLVTGKMVAATATNEYSE</sequence>
<name>A0AAD7JVS4_9AGAR</name>